<proteinExistence type="predicted"/>
<sequence length="41" mass="4340">MVDVPGVESGSVESIAILVKCGCRDPREPRGRGREAAEVTL</sequence>
<accession>A0AAW9D353</accession>
<evidence type="ECO:0000313" key="2">
    <source>
        <dbReference type="Proteomes" id="UP001272137"/>
    </source>
</evidence>
<dbReference type="EMBL" id="QXCT01000002">
    <property type="protein sequence ID" value="MDW9256243.1"/>
    <property type="molecule type" value="Genomic_DNA"/>
</dbReference>
<protein>
    <submittedName>
        <fullName evidence="1">Uncharacterized protein</fullName>
    </submittedName>
</protein>
<reference evidence="1" key="1">
    <citation type="submission" date="2018-08" db="EMBL/GenBank/DDBJ databases">
        <title>Identification of Burkholderia cepacia strains that express a Burkholderia pseudomallei-like capsular polysaccharide.</title>
        <authorList>
            <person name="Burtnick M.N."/>
            <person name="Vongsouvath M."/>
            <person name="Newton P."/>
            <person name="Wuthiekanun V."/>
            <person name="Limmathurotsakul D."/>
            <person name="Brett P.J."/>
            <person name="Chantratita N."/>
            <person name="Dance D.A."/>
        </authorList>
    </citation>
    <scope>NUCLEOTIDE SEQUENCE</scope>
    <source>
        <strain evidence="1">SBXCC001</strain>
    </source>
</reference>
<dbReference type="Proteomes" id="UP001272137">
    <property type="component" value="Unassembled WGS sequence"/>
</dbReference>
<gene>
    <name evidence="1" type="ORF">C7S16_0530</name>
</gene>
<organism evidence="1 2">
    <name type="scientific">Burkholderia thailandensis</name>
    <dbReference type="NCBI Taxonomy" id="57975"/>
    <lineage>
        <taxon>Bacteria</taxon>
        <taxon>Pseudomonadati</taxon>
        <taxon>Pseudomonadota</taxon>
        <taxon>Betaproteobacteria</taxon>
        <taxon>Burkholderiales</taxon>
        <taxon>Burkholderiaceae</taxon>
        <taxon>Burkholderia</taxon>
        <taxon>pseudomallei group</taxon>
    </lineage>
</organism>
<name>A0AAW9D353_BURTH</name>
<comment type="caution">
    <text evidence="1">The sequence shown here is derived from an EMBL/GenBank/DDBJ whole genome shotgun (WGS) entry which is preliminary data.</text>
</comment>
<evidence type="ECO:0000313" key="1">
    <source>
        <dbReference type="EMBL" id="MDW9256243.1"/>
    </source>
</evidence>
<dbReference type="AlphaFoldDB" id="A0AAW9D353"/>